<keyword evidence="2" id="KW-0472">Membrane</keyword>
<dbReference type="PANTHER" id="PTHR33098">
    <property type="entry name" value="COTTON FIBER (DUF761)"/>
    <property type="match status" value="1"/>
</dbReference>
<gene>
    <name evidence="3" type="ORF">AG4045_011568</name>
</gene>
<evidence type="ECO:0000256" key="2">
    <source>
        <dbReference type="SAM" id="Phobius"/>
    </source>
</evidence>
<keyword evidence="2" id="KW-0812">Transmembrane</keyword>
<sequence>MMKVQDRRDSPPLWLQLPIPATMLRQRSPASPIFKNSITLVILVPLLLLLIISFLLSFVSQTSQIFRNDIVKIGWDLLNIVLVLFAILCGVVGKLYNDETLLIEHEVAIQTSTVSDQITWNKEISIFPIFDKFDSVTNKPPTSQIVHRGLHEVETDDCNVKVIPVDTCVLRPAQSSTKVPHPPSNPPKSRPKRSAESVSPAEKQHEFVKIKSPTILPRLPLHKMNHTNIAKKGVAGKQIATAIASLYKQAKKKKMHSTTYKKQNNIMSPPPRQVNVVGSNRTREFRVPPQINRAEIAFDNPEIRDVDLWRSQDDLREGNQMGGSVLCPSPDVNVKAGRFIARLREEWKSDQMDS</sequence>
<accession>A0A6L5B8W6</accession>
<comment type="caution">
    <text evidence="3">The sequence shown here is derived from an EMBL/GenBank/DDBJ whole genome shotgun (WGS) entry which is preliminary data.</text>
</comment>
<feature type="transmembrane region" description="Helical" evidence="2">
    <location>
        <begin position="33"/>
        <end position="57"/>
    </location>
</feature>
<protein>
    <submittedName>
        <fullName evidence="3">Uncharacterized protein</fullName>
    </submittedName>
</protein>
<keyword evidence="4" id="KW-1185">Reference proteome</keyword>
<name>A0A6L5B8W6_APIGR</name>
<dbReference type="Proteomes" id="UP000593563">
    <property type="component" value="Unassembled WGS sequence"/>
</dbReference>
<keyword evidence="2" id="KW-1133">Transmembrane helix</keyword>
<feature type="transmembrane region" description="Helical" evidence="2">
    <location>
        <begin position="77"/>
        <end position="96"/>
    </location>
</feature>
<dbReference type="AlphaFoldDB" id="A0A6L5B8W6"/>
<feature type="region of interest" description="Disordered" evidence="1">
    <location>
        <begin position="173"/>
        <end position="206"/>
    </location>
</feature>
<dbReference type="EMBL" id="WRXP01002013">
    <property type="protein sequence ID" value="KAF1001958.1"/>
    <property type="molecule type" value="Genomic_DNA"/>
</dbReference>
<organism evidence="3 4">
    <name type="scientific">Apium graveolens</name>
    <name type="common">Celery</name>
    <dbReference type="NCBI Taxonomy" id="4045"/>
    <lineage>
        <taxon>Eukaryota</taxon>
        <taxon>Viridiplantae</taxon>
        <taxon>Streptophyta</taxon>
        <taxon>Embryophyta</taxon>
        <taxon>Tracheophyta</taxon>
        <taxon>Spermatophyta</taxon>
        <taxon>Magnoliopsida</taxon>
        <taxon>eudicotyledons</taxon>
        <taxon>Gunneridae</taxon>
        <taxon>Pentapetalae</taxon>
        <taxon>asterids</taxon>
        <taxon>campanulids</taxon>
        <taxon>Apiales</taxon>
        <taxon>Apiaceae</taxon>
        <taxon>Apioideae</taxon>
        <taxon>apioid superclade</taxon>
        <taxon>Apieae</taxon>
        <taxon>Apium</taxon>
    </lineage>
</organism>
<evidence type="ECO:0000256" key="1">
    <source>
        <dbReference type="SAM" id="MobiDB-lite"/>
    </source>
</evidence>
<evidence type="ECO:0000313" key="4">
    <source>
        <dbReference type="Proteomes" id="UP000593563"/>
    </source>
</evidence>
<evidence type="ECO:0000313" key="3">
    <source>
        <dbReference type="EMBL" id="KAF1001958.1"/>
    </source>
</evidence>
<reference evidence="3" key="1">
    <citation type="submission" date="2020-01" db="EMBL/GenBank/DDBJ databases">
        <title>The Celery Genome Sequence Reveals Sequential Paleo-tetraploidization, Resistance Gene Elimination, Karyotype Evolution, and Functional Innovation in Apiales.</title>
        <authorList>
            <person name="Song X."/>
        </authorList>
    </citation>
    <scope>NUCLEOTIDE SEQUENCE</scope>
    <source>
        <tissue evidence="3">Leaf</tissue>
    </source>
</reference>
<dbReference type="PANTHER" id="PTHR33098:SF71">
    <property type="entry name" value="HYDROXYPROLINE-RICH GLYCOPROTEIN FAMILY PROTEIN"/>
    <property type="match status" value="1"/>
</dbReference>
<proteinExistence type="predicted"/>